<dbReference type="OrthoDB" id="4541at2759"/>
<dbReference type="AlphaFoldDB" id="R7QTF2"/>
<keyword evidence="1" id="KW-0812">Transmembrane</keyword>
<keyword evidence="3" id="KW-1185">Reference proteome</keyword>
<organism evidence="2 3">
    <name type="scientific">Chondrus crispus</name>
    <name type="common">Carrageen Irish moss</name>
    <name type="synonym">Polymorpha crispa</name>
    <dbReference type="NCBI Taxonomy" id="2769"/>
    <lineage>
        <taxon>Eukaryota</taxon>
        <taxon>Rhodophyta</taxon>
        <taxon>Florideophyceae</taxon>
        <taxon>Rhodymeniophycidae</taxon>
        <taxon>Gigartinales</taxon>
        <taxon>Gigartinaceae</taxon>
        <taxon>Chondrus</taxon>
    </lineage>
</organism>
<reference evidence="3" key="1">
    <citation type="journal article" date="2013" name="Proc. Natl. Acad. Sci. U.S.A.">
        <title>Genome structure and metabolic features in the red seaweed Chondrus crispus shed light on evolution of the Archaeplastida.</title>
        <authorList>
            <person name="Collen J."/>
            <person name="Porcel B."/>
            <person name="Carre W."/>
            <person name="Ball S.G."/>
            <person name="Chaparro C."/>
            <person name="Tonon T."/>
            <person name="Barbeyron T."/>
            <person name="Michel G."/>
            <person name="Noel B."/>
            <person name="Valentin K."/>
            <person name="Elias M."/>
            <person name="Artiguenave F."/>
            <person name="Arun A."/>
            <person name="Aury J.M."/>
            <person name="Barbosa-Neto J.F."/>
            <person name="Bothwell J.H."/>
            <person name="Bouget F.Y."/>
            <person name="Brillet L."/>
            <person name="Cabello-Hurtado F."/>
            <person name="Capella-Gutierrez S."/>
            <person name="Charrier B."/>
            <person name="Cladiere L."/>
            <person name="Cock J.M."/>
            <person name="Coelho S.M."/>
            <person name="Colleoni C."/>
            <person name="Czjzek M."/>
            <person name="Da Silva C."/>
            <person name="Delage L."/>
            <person name="Denoeud F."/>
            <person name="Deschamps P."/>
            <person name="Dittami S.M."/>
            <person name="Gabaldon T."/>
            <person name="Gachon C.M."/>
            <person name="Groisillier A."/>
            <person name="Herve C."/>
            <person name="Jabbari K."/>
            <person name="Katinka M."/>
            <person name="Kloareg B."/>
            <person name="Kowalczyk N."/>
            <person name="Labadie K."/>
            <person name="Leblanc C."/>
            <person name="Lopez P.J."/>
            <person name="McLachlan D.H."/>
            <person name="Meslet-Cladiere L."/>
            <person name="Moustafa A."/>
            <person name="Nehr Z."/>
            <person name="Nyvall Collen P."/>
            <person name="Panaud O."/>
            <person name="Partensky F."/>
            <person name="Poulain J."/>
            <person name="Rensing S.A."/>
            <person name="Rousvoal S."/>
            <person name="Samson G."/>
            <person name="Symeonidi A."/>
            <person name="Weissenbach J."/>
            <person name="Zambounis A."/>
            <person name="Wincker P."/>
            <person name="Boyen C."/>
        </authorList>
    </citation>
    <scope>NUCLEOTIDE SEQUENCE [LARGE SCALE GENOMIC DNA]</scope>
    <source>
        <strain evidence="3">cv. Stackhouse</strain>
    </source>
</reference>
<keyword evidence="1" id="KW-0472">Membrane</keyword>
<dbReference type="EMBL" id="HG002249">
    <property type="protein sequence ID" value="CDF40791.1"/>
    <property type="molecule type" value="Genomic_DNA"/>
</dbReference>
<evidence type="ECO:0000256" key="1">
    <source>
        <dbReference type="SAM" id="Phobius"/>
    </source>
</evidence>
<evidence type="ECO:0000313" key="3">
    <source>
        <dbReference type="Proteomes" id="UP000012073"/>
    </source>
</evidence>
<dbReference type="RefSeq" id="XP_005711085.1">
    <property type="nucleotide sequence ID" value="XM_005711028.1"/>
</dbReference>
<evidence type="ECO:0000313" key="2">
    <source>
        <dbReference type="EMBL" id="CDF40791.1"/>
    </source>
</evidence>
<keyword evidence="1" id="KW-1133">Transmembrane helix</keyword>
<dbReference type="GeneID" id="17318803"/>
<protein>
    <submittedName>
        <fullName evidence="2">Uncharacterized protein</fullName>
    </submittedName>
</protein>
<name>R7QTF2_CHOCR</name>
<dbReference type="Gramene" id="CDF40791">
    <property type="protein sequence ID" value="CDF40791"/>
    <property type="gene ID" value="CHC_T00000872001"/>
</dbReference>
<dbReference type="KEGG" id="ccp:CHC_T00000872001"/>
<dbReference type="Proteomes" id="UP000012073">
    <property type="component" value="Unassembled WGS sequence"/>
</dbReference>
<gene>
    <name evidence="2" type="ORF">CHC_T00000872001</name>
</gene>
<feature type="transmembrane region" description="Helical" evidence="1">
    <location>
        <begin position="260"/>
        <end position="283"/>
    </location>
</feature>
<proteinExistence type="predicted"/>
<accession>R7QTF2</accession>
<sequence length="405" mass="45893">MINLADSCIDIDYEKNRYKFFRYEWEKTESDDRRPLCVRAQDNILTEGKLIYHQKDLVPEARHFTDALKASSFGANGDKYRAVVAIQVLPEHIHGLQKITIGADTYLTGPLIISVLDSTKMKIRCYGQVYGRVGEGQTKAEIKFCLSSDSYFVFVSGYGLLTEDADSLTSRPWNVLVACSVGRVVANYSKGIDSSVPFASEARALLLGSVFNPDERSVQRYAALHSNCKDVFIPYNAPSHNQSIPNAKVLTIVHVSVEKWALVMLLACSIVLGSMGCVLNSIANWKNMPKHVFGERALAKRWCREKETQWKDEVEREPKISGKFNRWNLRRKLFPKNNPLYLSVFVGDLQDDLCITRRETVVTRDKSKTFVDIELDKHDHQDWDLESVPPPIGLPGVNMQAEENL</sequence>